<dbReference type="OMA" id="CDETNCP"/>
<dbReference type="FunFam" id="2.60.40.770:FF:000002">
    <property type="entry name" value="putative phosphatidylglycerol/phosphatidylinositol transfer protein DDB_G0282179"/>
    <property type="match status" value="1"/>
</dbReference>
<sequence>MERVQFKLVLPLFFVAFLLVPSIRAMEIKYCDKKGNYAVKVNGVEMSPDPVVRGKPATFSLAATTGQTINGGKLVIEVSYFGVHIHTENHDLCAETSCPVAIGDFVLAHTQTLPAFTPPGSYTLKMKMTDKSGHQLTCIAFDFNIGVGAVVADS</sequence>
<keyword evidence="4" id="KW-0813">Transport</keyword>
<dbReference type="SMART" id="SM00737">
    <property type="entry name" value="ML"/>
    <property type="match status" value="1"/>
</dbReference>
<evidence type="ECO:0000313" key="9">
    <source>
        <dbReference type="Proteomes" id="UP000189703"/>
    </source>
</evidence>
<dbReference type="FunCoup" id="A0A1U7Z9P8">
    <property type="interactions" value="412"/>
</dbReference>
<dbReference type="InterPro" id="IPR033917">
    <property type="entry name" value="ML_PG-PI_TP"/>
</dbReference>
<evidence type="ECO:0000256" key="1">
    <source>
        <dbReference type="ARBA" id="ARBA00002053"/>
    </source>
</evidence>
<dbReference type="AlphaFoldDB" id="A0A1U7Z9P8"/>
<dbReference type="OrthoDB" id="6409159at2759"/>
<evidence type="ECO:0000259" key="8">
    <source>
        <dbReference type="SMART" id="SM00737"/>
    </source>
</evidence>
<dbReference type="Gene3D" id="2.60.40.770">
    <property type="match status" value="1"/>
</dbReference>
<accession>A0A1U7Z9P8</accession>
<dbReference type="InterPro" id="IPR014756">
    <property type="entry name" value="Ig_E-set"/>
</dbReference>
<name>A0A1U7Z9P8_NELNU</name>
<evidence type="ECO:0000256" key="7">
    <source>
        <dbReference type="SAM" id="SignalP"/>
    </source>
</evidence>
<gene>
    <name evidence="10" type="primary">LOC104590751</name>
</gene>
<comment type="similarity">
    <text evidence="2">Belongs to the NPC2 family.</text>
</comment>
<dbReference type="PANTHER" id="PTHR11306:SF0">
    <property type="entry name" value="PHOSPHATIDYLGLYCEROL_PHOSPHATIDYLINOSITOL TRANSFER PROTEIN"/>
    <property type="match status" value="1"/>
</dbReference>
<dbReference type="eggNOG" id="KOG4680">
    <property type="taxonomic scope" value="Eukaryota"/>
</dbReference>
<evidence type="ECO:0000256" key="4">
    <source>
        <dbReference type="ARBA" id="ARBA00022448"/>
    </source>
</evidence>
<evidence type="ECO:0000313" key="10">
    <source>
        <dbReference type="RefSeq" id="XP_010247799.1"/>
    </source>
</evidence>
<comment type="function">
    <text evidence="1">Catalyzes the intermembrane transfer of phosphatidylglycerol and phosphatidylinositol.</text>
</comment>
<protein>
    <submittedName>
        <fullName evidence="10">Phosphatidylglycerol/phosphatidylinositol transfer protein DDB_G0282179</fullName>
    </submittedName>
</protein>
<dbReference type="Pfam" id="PF02221">
    <property type="entry name" value="E1_DerP2_DerF2"/>
    <property type="match status" value="1"/>
</dbReference>
<dbReference type="GeneID" id="104590751"/>
<feature type="domain" description="MD-2-related lipid-recognition" evidence="8">
    <location>
        <begin position="28"/>
        <end position="143"/>
    </location>
</feature>
<dbReference type="PANTHER" id="PTHR11306">
    <property type="entry name" value="NIEMANN PICK TYPE C2 PROTEIN NPC2-RELATED"/>
    <property type="match status" value="1"/>
</dbReference>
<dbReference type="GO" id="GO:0032366">
    <property type="term" value="P:intracellular sterol transport"/>
    <property type="evidence" value="ECO:0007669"/>
    <property type="project" value="InterPro"/>
</dbReference>
<keyword evidence="9" id="KW-1185">Reference proteome</keyword>
<dbReference type="InParanoid" id="A0A1U7Z9P8"/>
<dbReference type="SUPFAM" id="SSF81296">
    <property type="entry name" value="E set domains"/>
    <property type="match status" value="1"/>
</dbReference>
<evidence type="ECO:0000256" key="5">
    <source>
        <dbReference type="ARBA" id="ARBA00022729"/>
    </source>
</evidence>
<feature type="chain" id="PRO_5010536338" evidence="7">
    <location>
        <begin position="26"/>
        <end position="154"/>
    </location>
</feature>
<keyword evidence="5 7" id="KW-0732">Signal</keyword>
<feature type="signal peptide" evidence="7">
    <location>
        <begin position="1"/>
        <end position="25"/>
    </location>
</feature>
<dbReference type="GO" id="GO:0015918">
    <property type="term" value="P:sterol transport"/>
    <property type="evidence" value="ECO:0000318"/>
    <property type="project" value="GO_Central"/>
</dbReference>
<dbReference type="RefSeq" id="XP_010247799.1">
    <property type="nucleotide sequence ID" value="XM_010249497.2"/>
</dbReference>
<reference evidence="10" key="1">
    <citation type="submission" date="2025-08" db="UniProtKB">
        <authorList>
            <consortium name="RefSeq"/>
        </authorList>
    </citation>
    <scope>IDENTIFICATION</scope>
</reference>
<dbReference type="KEGG" id="nnu:104590751"/>
<evidence type="ECO:0000256" key="2">
    <source>
        <dbReference type="ARBA" id="ARBA00006370"/>
    </source>
</evidence>
<dbReference type="InterPro" id="IPR039670">
    <property type="entry name" value="NPC2-like"/>
</dbReference>
<dbReference type="InterPro" id="IPR003172">
    <property type="entry name" value="ML_dom"/>
</dbReference>
<dbReference type="CDD" id="cd00917">
    <property type="entry name" value="PG-PI_TP"/>
    <property type="match status" value="1"/>
</dbReference>
<evidence type="ECO:0000256" key="3">
    <source>
        <dbReference type="ARBA" id="ARBA00011245"/>
    </source>
</evidence>
<dbReference type="GO" id="GO:0032934">
    <property type="term" value="F:sterol binding"/>
    <property type="evidence" value="ECO:0000318"/>
    <property type="project" value="GO_Central"/>
</dbReference>
<keyword evidence="6" id="KW-0445">Lipid transport</keyword>
<comment type="subunit">
    <text evidence="3">Monomer.</text>
</comment>
<organism evidence="9 10">
    <name type="scientific">Nelumbo nucifera</name>
    <name type="common">Sacred lotus</name>
    <dbReference type="NCBI Taxonomy" id="4432"/>
    <lineage>
        <taxon>Eukaryota</taxon>
        <taxon>Viridiplantae</taxon>
        <taxon>Streptophyta</taxon>
        <taxon>Embryophyta</taxon>
        <taxon>Tracheophyta</taxon>
        <taxon>Spermatophyta</taxon>
        <taxon>Magnoliopsida</taxon>
        <taxon>Proteales</taxon>
        <taxon>Nelumbonaceae</taxon>
        <taxon>Nelumbo</taxon>
    </lineage>
</organism>
<evidence type="ECO:0000256" key="6">
    <source>
        <dbReference type="ARBA" id="ARBA00023055"/>
    </source>
</evidence>
<dbReference type="Proteomes" id="UP000189703">
    <property type="component" value="Unplaced"/>
</dbReference>
<proteinExistence type="inferred from homology"/>